<keyword evidence="3" id="KW-1185">Reference proteome</keyword>
<dbReference type="OrthoDB" id="44454at2759"/>
<dbReference type="AlphaFoldDB" id="K0TGY3"/>
<evidence type="ECO:0000256" key="1">
    <source>
        <dbReference type="SAM" id="MobiDB-lite"/>
    </source>
</evidence>
<dbReference type="Proteomes" id="UP000266841">
    <property type="component" value="Unassembled WGS sequence"/>
</dbReference>
<organism evidence="2 3">
    <name type="scientific">Thalassiosira oceanica</name>
    <name type="common">Marine diatom</name>
    <dbReference type="NCBI Taxonomy" id="159749"/>
    <lineage>
        <taxon>Eukaryota</taxon>
        <taxon>Sar</taxon>
        <taxon>Stramenopiles</taxon>
        <taxon>Ochrophyta</taxon>
        <taxon>Bacillariophyta</taxon>
        <taxon>Coscinodiscophyceae</taxon>
        <taxon>Thalassiosirophycidae</taxon>
        <taxon>Thalassiosirales</taxon>
        <taxon>Thalassiosiraceae</taxon>
        <taxon>Thalassiosira</taxon>
    </lineage>
</organism>
<dbReference type="OMA" id="FANWGHY"/>
<dbReference type="eggNOG" id="ENOG502SH6H">
    <property type="taxonomic scope" value="Eukaryota"/>
</dbReference>
<name>K0TGY3_THAOC</name>
<feature type="region of interest" description="Disordered" evidence="1">
    <location>
        <begin position="151"/>
        <end position="183"/>
    </location>
</feature>
<evidence type="ECO:0000313" key="3">
    <source>
        <dbReference type="Proteomes" id="UP000266841"/>
    </source>
</evidence>
<gene>
    <name evidence="2" type="ORF">THAOC_01575</name>
</gene>
<reference evidence="2 3" key="1">
    <citation type="journal article" date="2012" name="Genome Biol.">
        <title>Genome and low-iron response of an oceanic diatom adapted to chronic iron limitation.</title>
        <authorList>
            <person name="Lommer M."/>
            <person name="Specht M."/>
            <person name="Roy A.S."/>
            <person name="Kraemer L."/>
            <person name="Andreson R."/>
            <person name="Gutowska M.A."/>
            <person name="Wolf J."/>
            <person name="Bergner S.V."/>
            <person name="Schilhabel M.B."/>
            <person name="Klostermeier U.C."/>
            <person name="Beiko R.G."/>
            <person name="Rosenstiel P."/>
            <person name="Hippler M."/>
            <person name="Laroche J."/>
        </authorList>
    </citation>
    <scope>NUCLEOTIDE SEQUENCE [LARGE SCALE GENOMIC DNA]</scope>
    <source>
        <strain evidence="2 3">CCMP1005</strain>
    </source>
</reference>
<proteinExistence type="predicted"/>
<comment type="caution">
    <text evidence="2">The sequence shown here is derived from an EMBL/GenBank/DDBJ whole genome shotgun (WGS) entry which is preliminary data.</text>
</comment>
<accession>K0TGY3</accession>
<dbReference type="EMBL" id="AGNL01001887">
    <property type="protein sequence ID" value="EJK76655.1"/>
    <property type="molecule type" value="Genomic_DNA"/>
</dbReference>
<feature type="compositionally biased region" description="Basic residues" evidence="1">
    <location>
        <begin position="159"/>
        <end position="171"/>
    </location>
</feature>
<evidence type="ECO:0000313" key="2">
    <source>
        <dbReference type="EMBL" id="EJK76655.1"/>
    </source>
</evidence>
<protein>
    <submittedName>
        <fullName evidence="2">Uncharacterized protein</fullName>
    </submittedName>
</protein>
<sequence length="503" mass="55459">MRMDAKTPSAWLTHLCPDWAKENQQIVGSIDERFLSFKPYLRGKITSQLLCRLSCTSFKKTADGGAFDFWLKMGVDDDFDRAYITSSIERFCATYQVLYESRAAAKEELFISNIKGALTPNQFVQDQALIDAANLVANLPKASMESMQPLPVGKAVARPQKRQKCAPKSKVRMKEPEAGAARKAQEKAAKLAFREERRQKKIEMRKQREDFANQQKMAAFKRAADLVNSNSYPLEICSGAYSQINDPGASDYELNQQVPPPRKNRSQIIISTASDLDQIVQHSTNLWHKYNAIARSHGKQRVNWNVVAKELGIGVKVREKYARMHARALGRGFDFANWGHYRIKDFPQYFLDPINHVSTSLAGHVDLQNPPVLGQNPLPPLDLNDQPQPVLMNEVEAESAVGGGSLQSANLAVVAAAASVQSLDIESDAQDMEVPNESNANDQPQPVLMNAVEAAKAVGGSLPMQCANLAVVVAAASAQPLDVPANEDLEGCPSLVFHSEDSK</sequence>